<feature type="compositionally biased region" description="Low complexity" evidence="1">
    <location>
        <begin position="318"/>
        <end position="346"/>
    </location>
</feature>
<evidence type="ECO:0000256" key="1">
    <source>
        <dbReference type="SAM" id="MobiDB-lite"/>
    </source>
</evidence>
<dbReference type="EMBL" id="BEXD01003984">
    <property type="protein sequence ID" value="GBC05084.1"/>
    <property type="molecule type" value="Genomic_DNA"/>
</dbReference>
<dbReference type="InterPro" id="IPR011333">
    <property type="entry name" value="SKP1/BTB/POZ_sf"/>
</dbReference>
<dbReference type="InterPro" id="IPR006571">
    <property type="entry name" value="TLDc_dom"/>
</dbReference>
<dbReference type="Pfam" id="PF00651">
    <property type="entry name" value="BTB"/>
    <property type="match status" value="1"/>
</dbReference>
<dbReference type="SUPFAM" id="SSF54695">
    <property type="entry name" value="POZ domain"/>
    <property type="match status" value="1"/>
</dbReference>
<dbReference type="SMART" id="SM00225">
    <property type="entry name" value="BTB"/>
    <property type="match status" value="1"/>
</dbReference>
<feature type="region of interest" description="Disordered" evidence="1">
    <location>
        <begin position="307"/>
        <end position="346"/>
    </location>
</feature>
<dbReference type="InterPro" id="IPR052407">
    <property type="entry name" value="BTB_POZ_domain_cont_9"/>
</dbReference>
<name>A0A2Z6RQY7_9GLOM</name>
<dbReference type="Gene3D" id="1.25.40.420">
    <property type="match status" value="1"/>
</dbReference>
<dbReference type="PANTHER" id="PTHR46306:SF1">
    <property type="entry name" value="BTB_POZ DOMAIN-CONTAINING PROTEIN 9"/>
    <property type="match status" value="1"/>
</dbReference>
<organism evidence="4 5">
    <name type="scientific">Rhizophagus clarus</name>
    <dbReference type="NCBI Taxonomy" id="94130"/>
    <lineage>
        <taxon>Eukaryota</taxon>
        <taxon>Fungi</taxon>
        <taxon>Fungi incertae sedis</taxon>
        <taxon>Mucoromycota</taxon>
        <taxon>Glomeromycotina</taxon>
        <taxon>Glomeromycetes</taxon>
        <taxon>Glomerales</taxon>
        <taxon>Glomeraceae</taxon>
        <taxon>Rhizophagus</taxon>
    </lineage>
</organism>
<evidence type="ECO:0000313" key="4">
    <source>
        <dbReference type="EMBL" id="GBC05084.1"/>
    </source>
</evidence>
<dbReference type="GO" id="GO:0005737">
    <property type="term" value="C:cytoplasm"/>
    <property type="evidence" value="ECO:0007669"/>
    <property type="project" value="TreeGrafter"/>
</dbReference>
<dbReference type="SMART" id="SM00584">
    <property type="entry name" value="TLDc"/>
    <property type="match status" value="1"/>
</dbReference>
<sequence length="517" mass="59623">MDNNKFLPKLSQNLLEILEDDEYYDITIEVGSDPYVKIFHAHRNILNYRSPYLRKIISANKDKSDGTLTRIELSNISPEIFQILLRYIYGGRLSFKGHNVTDVIKTLVAACELDLQELVNHLQSYLIKNSTTWLEKNFNLTYRTSFGNDSLLELQNFCNDLTSKKPDKIFESDDFSSIPEDILISLIQNVNLKMNEVQVWKNILKWGINQNPGLPPDSASFSADDFSVLKNTLQQCIPYIKFYNLTAKEFLENVFPYRKILPEDLFMDLLKLFLDHDYKPIDRSESEETKEIKSKTEEVNEAKATNIKIKIEEANEGSSTNTTSSTNTRPNNTKRSTSTTRSTNATRIDSNIITKEHVRLISTWINRSNVNASYEFRLLHRGSRDGFDRKVFHNLCDHQSSTVTVIKVKGSSEILGGYNPIEWKSDSKYATSYDSFIFSFNKNQGVENHILSRVWDCYSAISNDPNRGPSFGRNDLVMRGNFYGNCCCMIFSYEKPIRNSTDKFSVEEYEVFKVTKI</sequence>
<keyword evidence="5" id="KW-1185">Reference proteome</keyword>
<evidence type="ECO:0000313" key="5">
    <source>
        <dbReference type="Proteomes" id="UP000247702"/>
    </source>
</evidence>
<protein>
    <recommendedName>
        <fullName evidence="6">BTB domain-containing protein</fullName>
    </recommendedName>
</protein>
<feature type="domain" description="BTB" evidence="2">
    <location>
        <begin position="24"/>
        <end position="97"/>
    </location>
</feature>
<dbReference type="Gene3D" id="3.30.710.10">
    <property type="entry name" value="Potassium Channel Kv1.1, Chain A"/>
    <property type="match status" value="1"/>
</dbReference>
<dbReference type="InterPro" id="IPR000210">
    <property type="entry name" value="BTB/POZ_dom"/>
</dbReference>
<dbReference type="CDD" id="cd18186">
    <property type="entry name" value="BTB_POZ_ZBTB_KLHL-like"/>
    <property type="match status" value="1"/>
</dbReference>
<evidence type="ECO:0000259" key="3">
    <source>
        <dbReference type="PROSITE" id="PS51886"/>
    </source>
</evidence>
<proteinExistence type="predicted"/>
<gene>
    <name evidence="4" type="ORF">RclHR1_06010005</name>
</gene>
<reference evidence="4 5" key="1">
    <citation type="submission" date="2017-11" db="EMBL/GenBank/DDBJ databases">
        <title>The genome of Rhizophagus clarus HR1 reveals common genetic basis of auxotrophy among arbuscular mycorrhizal fungi.</title>
        <authorList>
            <person name="Kobayashi Y."/>
        </authorList>
    </citation>
    <scope>NUCLEOTIDE SEQUENCE [LARGE SCALE GENOMIC DNA]</scope>
    <source>
        <strain evidence="4 5">HR1</strain>
    </source>
</reference>
<dbReference type="AlphaFoldDB" id="A0A2Z6RQY7"/>
<dbReference type="PROSITE" id="PS50097">
    <property type="entry name" value="BTB"/>
    <property type="match status" value="1"/>
</dbReference>
<dbReference type="Proteomes" id="UP000247702">
    <property type="component" value="Unassembled WGS sequence"/>
</dbReference>
<accession>A0A2Z6RQY7</accession>
<evidence type="ECO:0000259" key="2">
    <source>
        <dbReference type="PROSITE" id="PS50097"/>
    </source>
</evidence>
<feature type="domain" description="TLDc" evidence="3">
    <location>
        <begin position="351"/>
        <end position="515"/>
    </location>
</feature>
<evidence type="ECO:0008006" key="6">
    <source>
        <dbReference type="Google" id="ProtNLM"/>
    </source>
</evidence>
<dbReference type="Pfam" id="PF07534">
    <property type="entry name" value="TLD"/>
    <property type="match status" value="1"/>
</dbReference>
<dbReference type="PANTHER" id="PTHR46306">
    <property type="entry name" value="BTB/POZ DOMAIN-CONTAINING PROTEIN 9"/>
    <property type="match status" value="1"/>
</dbReference>
<comment type="caution">
    <text evidence="4">The sequence shown here is derived from an EMBL/GenBank/DDBJ whole genome shotgun (WGS) entry which is preliminary data.</text>
</comment>
<dbReference type="PROSITE" id="PS51886">
    <property type="entry name" value="TLDC"/>
    <property type="match status" value="1"/>
</dbReference>